<organism evidence="5 6">
    <name type="scientific">Candidatus Lambdaproteobacteria bacterium RIFOXYD2_FULL_50_16</name>
    <dbReference type="NCBI Taxonomy" id="1817772"/>
    <lineage>
        <taxon>Bacteria</taxon>
        <taxon>Pseudomonadati</taxon>
        <taxon>Pseudomonadota</taxon>
        <taxon>Candidatus Lambdaproteobacteria</taxon>
    </lineage>
</organism>
<dbReference type="Gene3D" id="3.40.50.300">
    <property type="entry name" value="P-loop containing nucleotide triphosphate hydrolases"/>
    <property type="match status" value="1"/>
</dbReference>
<dbReference type="InterPro" id="IPR003439">
    <property type="entry name" value="ABC_transporter-like_ATP-bd"/>
</dbReference>
<dbReference type="GO" id="GO:0055085">
    <property type="term" value="P:transmembrane transport"/>
    <property type="evidence" value="ECO:0007669"/>
    <property type="project" value="UniProtKB-ARBA"/>
</dbReference>
<dbReference type="SMART" id="SM00382">
    <property type="entry name" value="AAA"/>
    <property type="match status" value="1"/>
</dbReference>
<dbReference type="PROSITE" id="PS50893">
    <property type="entry name" value="ABC_TRANSPORTER_2"/>
    <property type="match status" value="1"/>
</dbReference>
<dbReference type="InterPro" id="IPR003593">
    <property type="entry name" value="AAA+_ATPase"/>
</dbReference>
<dbReference type="AlphaFoldDB" id="A0A1F6G549"/>
<evidence type="ECO:0000256" key="3">
    <source>
        <dbReference type="ARBA" id="ARBA00022840"/>
    </source>
</evidence>
<dbReference type="InterPro" id="IPR017871">
    <property type="entry name" value="ABC_transporter-like_CS"/>
</dbReference>
<dbReference type="Pfam" id="PF00005">
    <property type="entry name" value="ABC_tran"/>
    <property type="match status" value="1"/>
</dbReference>
<proteinExistence type="predicted"/>
<dbReference type="InterPro" id="IPR027417">
    <property type="entry name" value="P-loop_NTPase"/>
</dbReference>
<comment type="caution">
    <text evidence="5">The sequence shown here is derived from an EMBL/GenBank/DDBJ whole genome shotgun (WGS) entry which is preliminary data.</text>
</comment>
<keyword evidence="2" id="KW-0547">Nucleotide-binding</keyword>
<evidence type="ECO:0000313" key="6">
    <source>
        <dbReference type="Proteomes" id="UP000178449"/>
    </source>
</evidence>
<dbReference type="Proteomes" id="UP000178449">
    <property type="component" value="Unassembled WGS sequence"/>
</dbReference>
<keyword evidence="1" id="KW-0813">Transport</keyword>
<dbReference type="GO" id="GO:0005524">
    <property type="term" value="F:ATP binding"/>
    <property type="evidence" value="ECO:0007669"/>
    <property type="project" value="UniProtKB-KW"/>
</dbReference>
<evidence type="ECO:0000259" key="4">
    <source>
        <dbReference type="PROSITE" id="PS50893"/>
    </source>
</evidence>
<gene>
    <name evidence="5" type="ORF">A2527_13340</name>
</gene>
<dbReference type="InterPro" id="IPR050319">
    <property type="entry name" value="ABC_transp_ATP-bind"/>
</dbReference>
<dbReference type="Pfam" id="PF08352">
    <property type="entry name" value="oligo_HPY"/>
    <property type="match status" value="1"/>
</dbReference>
<reference evidence="5 6" key="1">
    <citation type="journal article" date="2016" name="Nat. Commun.">
        <title>Thousands of microbial genomes shed light on interconnected biogeochemical processes in an aquifer system.</title>
        <authorList>
            <person name="Anantharaman K."/>
            <person name="Brown C.T."/>
            <person name="Hug L.A."/>
            <person name="Sharon I."/>
            <person name="Castelle C.J."/>
            <person name="Probst A.J."/>
            <person name="Thomas B.C."/>
            <person name="Singh A."/>
            <person name="Wilkins M.J."/>
            <person name="Karaoz U."/>
            <person name="Brodie E.L."/>
            <person name="Williams K.H."/>
            <person name="Hubbard S.S."/>
            <person name="Banfield J.F."/>
        </authorList>
    </citation>
    <scope>NUCLEOTIDE SEQUENCE [LARGE SCALE GENOMIC DNA]</scope>
</reference>
<dbReference type="PANTHER" id="PTHR43776:SF8">
    <property type="entry name" value="ABC TRANSPORTER, ATP-BINDING PROTEIN"/>
    <property type="match status" value="1"/>
</dbReference>
<keyword evidence="3" id="KW-0067">ATP-binding</keyword>
<feature type="domain" description="ABC transporter" evidence="4">
    <location>
        <begin position="5"/>
        <end position="254"/>
    </location>
</feature>
<dbReference type="GO" id="GO:0016887">
    <property type="term" value="F:ATP hydrolysis activity"/>
    <property type="evidence" value="ECO:0007669"/>
    <property type="project" value="InterPro"/>
</dbReference>
<sequence>MNPLLKVTNLSKSFGIKSGVLGRTQHWVKAVQEVSLSLNPGETLGLVGESGSGKSTLARLILRLIEPTSGEVEFKGEKLTRLDHQAMAKHRAGMQMIFQDPLESLNARWSIHQIIAEPLEIQGWEKSRQQARVQELLKIVGLDLAVLSRFPHEFSGGQRQRIGIARALALSPQLIVADEPVSALDVSIQAQILNLLKDLQEQFGLSFLFIAHDIHVIRFISHRIAVMYMGRLVELGPAQKVGSSPLHPYTQALMASVPSIELGSKEFKAIEGEIPSLVNPPNGCPFHPRCPLADEHCKAQVPPFIEKSAGHLSACFKS</sequence>
<name>A0A1F6G549_9PROT</name>
<evidence type="ECO:0000313" key="5">
    <source>
        <dbReference type="EMBL" id="OGG93231.1"/>
    </source>
</evidence>
<dbReference type="InterPro" id="IPR013563">
    <property type="entry name" value="Oligopep_ABC_C"/>
</dbReference>
<evidence type="ECO:0000256" key="1">
    <source>
        <dbReference type="ARBA" id="ARBA00022448"/>
    </source>
</evidence>
<dbReference type="FunFam" id="3.40.50.300:FF:000016">
    <property type="entry name" value="Oligopeptide ABC transporter ATP-binding component"/>
    <property type="match status" value="1"/>
</dbReference>
<accession>A0A1F6G549</accession>
<dbReference type="SUPFAM" id="SSF52540">
    <property type="entry name" value="P-loop containing nucleoside triphosphate hydrolases"/>
    <property type="match status" value="1"/>
</dbReference>
<dbReference type="NCBIfam" id="TIGR01727">
    <property type="entry name" value="oligo_HPY"/>
    <property type="match status" value="1"/>
</dbReference>
<evidence type="ECO:0000256" key="2">
    <source>
        <dbReference type="ARBA" id="ARBA00022741"/>
    </source>
</evidence>
<dbReference type="PROSITE" id="PS00211">
    <property type="entry name" value="ABC_TRANSPORTER_1"/>
    <property type="match status" value="1"/>
</dbReference>
<dbReference type="GO" id="GO:0015833">
    <property type="term" value="P:peptide transport"/>
    <property type="evidence" value="ECO:0007669"/>
    <property type="project" value="InterPro"/>
</dbReference>
<dbReference type="CDD" id="cd03257">
    <property type="entry name" value="ABC_NikE_OppD_transporters"/>
    <property type="match status" value="1"/>
</dbReference>
<dbReference type="STRING" id="1817772.A2527_13340"/>
<dbReference type="EMBL" id="MFNE01000052">
    <property type="protein sequence ID" value="OGG93231.1"/>
    <property type="molecule type" value="Genomic_DNA"/>
</dbReference>
<protein>
    <recommendedName>
        <fullName evidence="4">ABC transporter domain-containing protein</fullName>
    </recommendedName>
</protein>
<dbReference type="PANTHER" id="PTHR43776">
    <property type="entry name" value="TRANSPORT ATP-BINDING PROTEIN"/>
    <property type="match status" value="1"/>
</dbReference>